<feature type="transmembrane region" description="Helical" evidence="6">
    <location>
        <begin position="12"/>
        <end position="37"/>
    </location>
</feature>
<keyword evidence="3 6" id="KW-0812">Transmembrane</keyword>
<protein>
    <submittedName>
        <fullName evidence="8">LTA synthase family protein</fullName>
    </submittedName>
</protein>
<dbReference type="CDD" id="cd16015">
    <property type="entry name" value="LTA_synthase"/>
    <property type="match status" value="1"/>
</dbReference>
<dbReference type="Proteomes" id="UP000659124">
    <property type="component" value="Unassembled WGS sequence"/>
</dbReference>
<feature type="transmembrane region" description="Helical" evidence="6">
    <location>
        <begin position="146"/>
        <end position="163"/>
    </location>
</feature>
<feature type="domain" description="Sulfatase N-terminal" evidence="7">
    <location>
        <begin position="285"/>
        <end position="575"/>
    </location>
</feature>
<proteinExistence type="predicted"/>
<dbReference type="EMBL" id="JACVFC010000002">
    <property type="protein sequence ID" value="MBC9932580.1"/>
    <property type="molecule type" value="Genomic_DNA"/>
</dbReference>
<evidence type="ECO:0000256" key="3">
    <source>
        <dbReference type="ARBA" id="ARBA00022692"/>
    </source>
</evidence>
<accession>A0ABR7TRE7</accession>
<evidence type="ECO:0000256" key="5">
    <source>
        <dbReference type="ARBA" id="ARBA00023136"/>
    </source>
</evidence>
<dbReference type="Pfam" id="PF00884">
    <property type="entry name" value="Sulfatase"/>
    <property type="match status" value="1"/>
</dbReference>
<comment type="caution">
    <text evidence="8">The sequence shown here is derived from an EMBL/GenBank/DDBJ whole genome shotgun (WGS) entry which is preliminary data.</text>
</comment>
<dbReference type="InterPro" id="IPR050448">
    <property type="entry name" value="OpgB/LTA_synthase_biosynth"/>
</dbReference>
<gene>
    <name evidence="8" type="ORF">ICL07_19500</name>
</gene>
<dbReference type="InterPro" id="IPR000917">
    <property type="entry name" value="Sulfatase_N"/>
</dbReference>
<dbReference type="PANTHER" id="PTHR47371">
    <property type="entry name" value="LIPOTEICHOIC ACID SYNTHASE"/>
    <property type="match status" value="1"/>
</dbReference>
<comment type="subcellular location">
    <subcellularLocation>
        <location evidence="1">Cell membrane</location>
        <topology evidence="1">Multi-pass membrane protein</topology>
    </subcellularLocation>
</comment>
<evidence type="ECO:0000256" key="2">
    <source>
        <dbReference type="ARBA" id="ARBA00022475"/>
    </source>
</evidence>
<evidence type="ECO:0000256" key="4">
    <source>
        <dbReference type="ARBA" id="ARBA00022989"/>
    </source>
</evidence>
<sequence length="672" mass="76561">MQYFWKNIPRYIRYVLVQTLYLFLLMVMFRLVFYLFFFKTTITSSADIIKAWYLGTKFDLRLALILVIPVALTAVIARNCFFTSKAIRKAMTVYLVAVFTGLTLLYILDLGHYDYLGIRLDPSILRFLAKGERADNARMVWQSYPVVRGFLGIFVFLFLLLRLQIRTWKRFAAQPPVYLRNWPFTGYVTALTLLVAAGIYGNFAYFPLRWSQAMFTRDNGVTSLGLNPILYFASNFSVEGDTYDINLTRKYYPAIANYLKVDQPDADKLNFVRTVPGDASKPKLNVVLVMLESTGAAPTSLYNNPMQATPNMQRLADSGILFKNFYVPAISTAKTVFGVTTGLPDITAVKTASRHPKMLDQRIILDQFKGYEKLYLLGGNTNWANIRAVFTNNVEGINIHEEGMYKSAKADVWGISDYDLITEASEIFKANNDQKKPFVAFLQLADNHPPYTTTSGAGDFKKLTEKDIDMAKFKKSGFVSIDQFNALRYEDYNVGHLIDMARKDGYLNNTVFMFFGDHNCILNPYTFMPLPEYELATGGVHVTAFMYSPGHVAPQVISTPGSLLDVYPTMASMVGLPYKNYTLGTNLFDSTRVNDKYVFVTYLRNQQPYYSIIGDQYLYEINMTTHATALYDLKGDPLKNIQAEKADTAKNLDNLTRGFYESTRYLMFNNKK</sequence>
<dbReference type="RefSeq" id="WP_188089690.1">
    <property type="nucleotide sequence ID" value="NZ_JACVFC010000002.1"/>
</dbReference>
<reference evidence="8 9" key="1">
    <citation type="submission" date="2020-09" db="EMBL/GenBank/DDBJ databases">
        <title>Genome sequences of type strains of Chitinophaga qingshengii and Chitinophaga varians.</title>
        <authorList>
            <person name="Kittiwongwattana C."/>
        </authorList>
    </citation>
    <scope>NUCLEOTIDE SEQUENCE [LARGE SCALE GENOMIC DNA]</scope>
    <source>
        <strain evidence="8 9">JCM 30026</strain>
    </source>
</reference>
<evidence type="ECO:0000313" key="8">
    <source>
        <dbReference type="EMBL" id="MBC9932580.1"/>
    </source>
</evidence>
<evidence type="ECO:0000313" key="9">
    <source>
        <dbReference type="Proteomes" id="UP000659124"/>
    </source>
</evidence>
<feature type="transmembrane region" description="Helical" evidence="6">
    <location>
        <begin position="184"/>
        <end position="206"/>
    </location>
</feature>
<keyword evidence="4 6" id="KW-1133">Transmembrane helix</keyword>
<name>A0ABR7TRE7_9BACT</name>
<dbReference type="SUPFAM" id="SSF53649">
    <property type="entry name" value="Alkaline phosphatase-like"/>
    <property type="match status" value="1"/>
</dbReference>
<evidence type="ECO:0000256" key="6">
    <source>
        <dbReference type="SAM" id="Phobius"/>
    </source>
</evidence>
<evidence type="ECO:0000259" key="7">
    <source>
        <dbReference type="Pfam" id="PF00884"/>
    </source>
</evidence>
<evidence type="ECO:0000256" key="1">
    <source>
        <dbReference type="ARBA" id="ARBA00004651"/>
    </source>
</evidence>
<feature type="transmembrane region" description="Helical" evidence="6">
    <location>
        <begin position="93"/>
        <end position="113"/>
    </location>
</feature>
<keyword evidence="5 6" id="KW-0472">Membrane</keyword>
<feature type="transmembrane region" description="Helical" evidence="6">
    <location>
        <begin position="62"/>
        <end position="81"/>
    </location>
</feature>
<organism evidence="8 9">
    <name type="scientific">Chitinophaga qingshengii</name>
    <dbReference type="NCBI Taxonomy" id="1569794"/>
    <lineage>
        <taxon>Bacteria</taxon>
        <taxon>Pseudomonadati</taxon>
        <taxon>Bacteroidota</taxon>
        <taxon>Chitinophagia</taxon>
        <taxon>Chitinophagales</taxon>
        <taxon>Chitinophagaceae</taxon>
        <taxon>Chitinophaga</taxon>
    </lineage>
</organism>
<dbReference type="Gene3D" id="3.40.720.10">
    <property type="entry name" value="Alkaline Phosphatase, subunit A"/>
    <property type="match status" value="1"/>
</dbReference>
<dbReference type="InterPro" id="IPR017850">
    <property type="entry name" value="Alkaline_phosphatase_core_sf"/>
</dbReference>
<dbReference type="PANTHER" id="PTHR47371:SF3">
    <property type="entry name" value="PHOSPHOGLYCEROL TRANSFERASE I"/>
    <property type="match status" value="1"/>
</dbReference>
<keyword evidence="2" id="KW-1003">Cell membrane</keyword>
<keyword evidence="9" id="KW-1185">Reference proteome</keyword>